<dbReference type="InterPro" id="IPR001611">
    <property type="entry name" value="Leu-rich_rpt"/>
</dbReference>
<accession>A0AAD2CQY6</accession>
<sequence length="373" mass="41944">MTDNVLPWIEEDYRPPEDYDWNARIDIYFSCYTDDNDDESLVQDTEIATLPGRFDSIIIGGVITSFSDDTVKLLNSLRNDDWFWKVVRFFAQGRRQPNSPVFMAMLITAMRKSKCVEVGRRDLDTAAFSVLATGLLGQDGIQEIELYDSLQLFWLKPCASDGEKVFEGRTLQNLVLESAIASDSDDLEGLYNAFPNLTDLSLQYNEICDLTSLECILCKENFFDQDKTDEESSAFALGLQSVSRDNTLCASLQPFLESANQSRSLERISMDCEMDAVDLCHTMNVNRGIRYGTETESAALLPQILHRASSISYFAGIEGHWCGNVDSPTDKTTRTRASVVFSLLRDNANLFERCGKPDEDVPSPPASKKRRLG</sequence>
<gene>
    <name evidence="2" type="ORF">CYCCA115_LOCUS8518</name>
</gene>
<evidence type="ECO:0000313" key="3">
    <source>
        <dbReference type="Proteomes" id="UP001295423"/>
    </source>
</evidence>
<dbReference type="Proteomes" id="UP001295423">
    <property type="component" value="Unassembled WGS sequence"/>
</dbReference>
<reference evidence="2" key="1">
    <citation type="submission" date="2023-08" db="EMBL/GenBank/DDBJ databases">
        <authorList>
            <person name="Audoor S."/>
            <person name="Bilcke G."/>
        </authorList>
    </citation>
    <scope>NUCLEOTIDE SEQUENCE</scope>
</reference>
<comment type="caution">
    <text evidence="2">The sequence shown here is derived from an EMBL/GenBank/DDBJ whole genome shotgun (WGS) entry which is preliminary data.</text>
</comment>
<organism evidence="2 3">
    <name type="scientific">Cylindrotheca closterium</name>
    <dbReference type="NCBI Taxonomy" id="2856"/>
    <lineage>
        <taxon>Eukaryota</taxon>
        <taxon>Sar</taxon>
        <taxon>Stramenopiles</taxon>
        <taxon>Ochrophyta</taxon>
        <taxon>Bacillariophyta</taxon>
        <taxon>Bacillariophyceae</taxon>
        <taxon>Bacillariophycidae</taxon>
        <taxon>Bacillariales</taxon>
        <taxon>Bacillariaceae</taxon>
        <taxon>Cylindrotheca</taxon>
    </lineage>
</organism>
<dbReference type="EMBL" id="CAKOGP040001113">
    <property type="protein sequence ID" value="CAJ1943591.1"/>
    <property type="molecule type" value="Genomic_DNA"/>
</dbReference>
<dbReference type="PROSITE" id="PS51450">
    <property type="entry name" value="LRR"/>
    <property type="match status" value="1"/>
</dbReference>
<feature type="region of interest" description="Disordered" evidence="1">
    <location>
        <begin position="354"/>
        <end position="373"/>
    </location>
</feature>
<proteinExistence type="predicted"/>
<protein>
    <submittedName>
        <fullName evidence="2">Uncharacterized protein</fullName>
    </submittedName>
</protein>
<evidence type="ECO:0000256" key="1">
    <source>
        <dbReference type="SAM" id="MobiDB-lite"/>
    </source>
</evidence>
<dbReference type="AlphaFoldDB" id="A0AAD2CQY6"/>
<keyword evidence="3" id="KW-1185">Reference proteome</keyword>
<name>A0AAD2CQY6_9STRA</name>
<evidence type="ECO:0000313" key="2">
    <source>
        <dbReference type="EMBL" id="CAJ1943591.1"/>
    </source>
</evidence>